<keyword evidence="10 14" id="KW-0472">Membrane</keyword>
<protein>
    <recommendedName>
        <fullName evidence="18">Nuclear fusion protein KAR5</fullName>
    </recommendedName>
</protein>
<keyword evidence="7 15" id="KW-0732">Signal</keyword>
<evidence type="ECO:0000256" key="1">
    <source>
        <dbReference type="ARBA" id="ARBA00003389"/>
    </source>
</evidence>
<dbReference type="GO" id="GO:0000742">
    <property type="term" value="P:karyogamy involved in conjugation with cellular fusion"/>
    <property type="evidence" value="ECO:0007669"/>
    <property type="project" value="InterPro"/>
</dbReference>
<dbReference type="EMBL" id="SGPM01000133">
    <property type="protein sequence ID" value="THH29246.1"/>
    <property type="molecule type" value="Genomic_DNA"/>
</dbReference>
<comment type="subcellular location">
    <subcellularLocation>
        <location evidence="3">Endoplasmic reticulum membrane</location>
    </subcellularLocation>
    <subcellularLocation>
        <location evidence="2">Nucleus membrane</location>
    </subcellularLocation>
</comment>
<dbReference type="GO" id="GO:0031965">
    <property type="term" value="C:nuclear membrane"/>
    <property type="evidence" value="ECO:0007669"/>
    <property type="project" value="UniProtKB-SubCell"/>
</dbReference>
<evidence type="ECO:0008006" key="18">
    <source>
        <dbReference type="Google" id="ProtNLM"/>
    </source>
</evidence>
<keyword evidence="5" id="KW-0415">Karyogamy</keyword>
<feature type="transmembrane region" description="Helical" evidence="14">
    <location>
        <begin position="447"/>
        <end position="471"/>
    </location>
</feature>
<keyword evidence="8" id="KW-0256">Endoplasmic reticulum</keyword>
<evidence type="ECO:0000256" key="10">
    <source>
        <dbReference type="ARBA" id="ARBA00023136"/>
    </source>
</evidence>
<evidence type="ECO:0000256" key="2">
    <source>
        <dbReference type="ARBA" id="ARBA00004126"/>
    </source>
</evidence>
<dbReference type="PANTHER" id="PTHR28012:SF1">
    <property type="entry name" value="NUCLEAR FUSION PROTEIN KAR5"/>
    <property type="match status" value="1"/>
</dbReference>
<evidence type="ECO:0000256" key="13">
    <source>
        <dbReference type="SAM" id="MobiDB-lite"/>
    </source>
</evidence>
<reference evidence="16 17" key="1">
    <citation type="submission" date="2019-02" db="EMBL/GenBank/DDBJ databases">
        <title>Genome sequencing of the rare red list fungi Antrodiella citrinella (Flaviporus citrinellus).</title>
        <authorList>
            <person name="Buettner E."/>
            <person name="Kellner H."/>
        </authorList>
    </citation>
    <scope>NUCLEOTIDE SEQUENCE [LARGE SCALE GENOMIC DNA]</scope>
    <source>
        <strain evidence="16 17">DSM 108506</strain>
    </source>
</reference>
<feature type="signal peptide" evidence="15">
    <location>
        <begin position="1"/>
        <end position="24"/>
    </location>
</feature>
<feature type="chain" id="PRO_5020247167" description="Nuclear fusion protein KAR5" evidence="15">
    <location>
        <begin position="25"/>
        <end position="532"/>
    </location>
</feature>
<comment type="similarity">
    <text evidence="4">Belongs to the KAR5 family.</text>
</comment>
<organism evidence="16 17">
    <name type="scientific">Antrodiella citrinella</name>
    <dbReference type="NCBI Taxonomy" id="2447956"/>
    <lineage>
        <taxon>Eukaryota</taxon>
        <taxon>Fungi</taxon>
        <taxon>Dikarya</taxon>
        <taxon>Basidiomycota</taxon>
        <taxon>Agaricomycotina</taxon>
        <taxon>Agaricomycetes</taxon>
        <taxon>Polyporales</taxon>
        <taxon>Steccherinaceae</taxon>
        <taxon>Antrodiella</taxon>
    </lineage>
</organism>
<feature type="compositionally biased region" description="Low complexity" evidence="13">
    <location>
        <begin position="520"/>
        <end position="532"/>
    </location>
</feature>
<gene>
    <name evidence="16" type="ORF">EUX98_g4942</name>
</gene>
<dbReference type="GO" id="GO:0005789">
    <property type="term" value="C:endoplasmic reticulum membrane"/>
    <property type="evidence" value="ECO:0007669"/>
    <property type="project" value="UniProtKB-SubCell"/>
</dbReference>
<evidence type="ECO:0000313" key="17">
    <source>
        <dbReference type="Proteomes" id="UP000308730"/>
    </source>
</evidence>
<evidence type="ECO:0000256" key="3">
    <source>
        <dbReference type="ARBA" id="ARBA00004586"/>
    </source>
</evidence>
<keyword evidence="6 14" id="KW-0812">Transmembrane</keyword>
<comment type="caution">
    <text evidence="16">The sequence shown here is derived from an EMBL/GenBank/DDBJ whole genome shotgun (WGS) entry which is preliminary data.</text>
</comment>
<keyword evidence="12" id="KW-0539">Nucleus</keyword>
<keyword evidence="9 14" id="KW-1133">Transmembrane helix</keyword>
<evidence type="ECO:0000256" key="9">
    <source>
        <dbReference type="ARBA" id="ARBA00022989"/>
    </source>
</evidence>
<sequence>MMRVSWSSILVLMLVSASPFSANALTWFKAAAADQSSQYVSHVESRDDKLGTLPTQEIETMIRQSEHLQAYSRKPDCFQRVAQTIRRPCGELEMNGDDRISRSDRFIQYNRYLYSNILTAAAAISMTLCELQTAMHPPPMECTLFASNADTTEMMFAADHKICVEALSRSAQYWSSYSGYLREVPQLCFAFRGMSDIDIAKDIYRNATVDKVELLRLLLDRERKTHDSQKHMLDVIQGMNMLLFNLGTASTVLESASEYAVERLQARSDAILQTLQADLLRFSEHERTRQSEEIHVMNVAIGNVVAGHATSLASLASNIEASVQAHVDVLFTESRQQLQNVLGVVVNQASEALRAHVVEQQYAAECAHRLSETLEEMTIKTKQEMDSINGTAAAMREGLLQKGSTGFFSLQELSKTGVLWLAEIVLRVDSSHFEYLLQMPVFRLCGAVASVLGLLIRVCFSTVMGVGVLLVSSRRWLDYNRSPSKAQDSRDALPSGSPSPPALTEQNLRFPVRPGPSFNRSLSRSRSTLRIF</sequence>
<evidence type="ECO:0000256" key="8">
    <source>
        <dbReference type="ARBA" id="ARBA00022824"/>
    </source>
</evidence>
<evidence type="ECO:0000256" key="11">
    <source>
        <dbReference type="ARBA" id="ARBA00023180"/>
    </source>
</evidence>
<keyword evidence="11" id="KW-0325">Glycoprotein</keyword>
<evidence type="ECO:0000256" key="12">
    <source>
        <dbReference type="ARBA" id="ARBA00023242"/>
    </source>
</evidence>
<accession>A0A4S4MSS4</accession>
<feature type="region of interest" description="Disordered" evidence="13">
    <location>
        <begin position="481"/>
        <end position="532"/>
    </location>
</feature>
<evidence type="ECO:0000313" key="16">
    <source>
        <dbReference type="EMBL" id="THH29246.1"/>
    </source>
</evidence>
<proteinExistence type="inferred from homology"/>
<evidence type="ECO:0000256" key="14">
    <source>
        <dbReference type="SAM" id="Phobius"/>
    </source>
</evidence>
<name>A0A4S4MSS4_9APHY</name>
<dbReference type="Proteomes" id="UP000308730">
    <property type="component" value="Unassembled WGS sequence"/>
</dbReference>
<dbReference type="AlphaFoldDB" id="A0A4S4MSS4"/>
<dbReference type="GO" id="GO:0048288">
    <property type="term" value="P:nuclear membrane fusion involved in karyogamy"/>
    <property type="evidence" value="ECO:0007669"/>
    <property type="project" value="InterPro"/>
</dbReference>
<evidence type="ECO:0000256" key="7">
    <source>
        <dbReference type="ARBA" id="ARBA00022729"/>
    </source>
</evidence>
<dbReference type="PANTHER" id="PTHR28012">
    <property type="entry name" value="NUCLEAR FUSION PROTEIN KAR5"/>
    <property type="match status" value="1"/>
</dbReference>
<evidence type="ECO:0000256" key="15">
    <source>
        <dbReference type="SAM" id="SignalP"/>
    </source>
</evidence>
<evidence type="ECO:0000256" key="5">
    <source>
        <dbReference type="ARBA" id="ARBA00022459"/>
    </source>
</evidence>
<keyword evidence="17" id="KW-1185">Reference proteome</keyword>
<comment type="function">
    <text evidence="1">Required for nuclear membrane fusion during karyogamy.</text>
</comment>
<dbReference type="OrthoDB" id="5311848at2759"/>
<evidence type="ECO:0000256" key="6">
    <source>
        <dbReference type="ARBA" id="ARBA00022692"/>
    </source>
</evidence>
<dbReference type="InterPro" id="IPR007292">
    <property type="entry name" value="Nuclear_fusion_Kar5"/>
</dbReference>
<evidence type="ECO:0000256" key="4">
    <source>
        <dbReference type="ARBA" id="ARBA00010473"/>
    </source>
</evidence>